<gene>
    <name evidence="2" type="ORF">COCON_G00111780</name>
</gene>
<evidence type="ECO:0000256" key="1">
    <source>
        <dbReference type="SAM" id="MobiDB-lite"/>
    </source>
</evidence>
<comment type="caution">
    <text evidence="2">The sequence shown here is derived from an EMBL/GenBank/DDBJ whole genome shotgun (WGS) entry which is preliminary data.</text>
</comment>
<name>A0A9Q1DJR8_CONCO</name>
<evidence type="ECO:0000313" key="2">
    <source>
        <dbReference type="EMBL" id="KAJ8272319.1"/>
    </source>
</evidence>
<dbReference type="AlphaFoldDB" id="A0A9Q1DJR8"/>
<sequence>MRGQIPPRVRLNDGGVIPRTAPPPRPISRGGGDSDEERSPKRASPRPSRTMHRSDSSNSTRDSRGSLRVEGSALPAPVSTFSASLICIHSLWIGAFNIVEGNPWTHLGQRLWPAASSFTSGSERRF</sequence>
<reference evidence="2" key="1">
    <citation type="journal article" date="2023" name="Science">
        <title>Genome structures resolve the early diversification of teleost fishes.</title>
        <authorList>
            <person name="Parey E."/>
            <person name="Louis A."/>
            <person name="Montfort J."/>
            <person name="Bouchez O."/>
            <person name="Roques C."/>
            <person name="Iampietro C."/>
            <person name="Lluch J."/>
            <person name="Castinel A."/>
            <person name="Donnadieu C."/>
            <person name="Desvignes T."/>
            <person name="Floi Bucao C."/>
            <person name="Jouanno E."/>
            <person name="Wen M."/>
            <person name="Mejri S."/>
            <person name="Dirks R."/>
            <person name="Jansen H."/>
            <person name="Henkel C."/>
            <person name="Chen W.J."/>
            <person name="Zahm M."/>
            <person name="Cabau C."/>
            <person name="Klopp C."/>
            <person name="Thompson A.W."/>
            <person name="Robinson-Rechavi M."/>
            <person name="Braasch I."/>
            <person name="Lecointre G."/>
            <person name="Bobe J."/>
            <person name="Postlethwait J.H."/>
            <person name="Berthelot C."/>
            <person name="Roest Crollius H."/>
            <person name="Guiguen Y."/>
        </authorList>
    </citation>
    <scope>NUCLEOTIDE SEQUENCE</scope>
    <source>
        <strain evidence="2">Concon-B</strain>
    </source>
</reference>
<accession>A0A9Q1DJR8</accession>
<organism evidence="2 3">
    <name type="scientific">Conger conger</name>
    <name type="common">Conger eel</name>
    <name type="synonym">Muraena conger</name>
    <dbReference type="NCBI Taxonomy" id="82655"/>
    <lineage>
        <taxon>Eukaryota</taxon>
        <taxon>Metazoa</taxon>
        <taxon>Chordata</taxon>
        <taxon>Craniata</taxon>
        <taxon>Vertebrata</taxon>
        <taxon>Euteleostomi</taxon>
        <taxon>Actinopterygii</taxon>
        <taxon>Neopterygii</taxon>
        <taxon>Teleostei</taxon>
        <taxon>Anguilliformes</taxon>
        <taxon>Congridae</taxon>
        <taxon>Conger</taxon>
    </lineage>
</organism>
<proteinExistence type="predicted"/>
<dbReference type="EMBL" id="JAFJMO010000007">
    <property type="protein sequence ID" value="KAJ8272319.1"/>
    <property type="molecule type" value="Genomic_DNA"/>
</dbReference>
<evidence type="ECO:0000313" key="3">
    <source>
        <dbReference type="Proteomes" id="UP001152803"/>
    </source>
</evidence>
<protein>
    <submittedName>
        <fullName evidence="2">Uncharacterized protein</fullName>
    </submittedName>
</protein>
<dbReference type="Proteomes" id="UP001152803">
    <property type="component" value="Unassembled WGS sequence"/>
</dbReference>
<feature type="region of interest" description="Disordered" evidence="1">
    <location>
        <begin position="1"/>
        <end position="69"/>
    </location>
</feature>
<dbReference type="OrthoDB" id="10385109at2759"/>
<keyword evidence="3" id="KW-1185">Reference proteome</keyword>